<keyword evidence="1" id="KW-0732">Signal</keyword>
<evidence type="ECO:0000313" key="3">
    <source>
        <dbReference type="Proteomes" id="UP001165678"/>
    </source>
</evidence>
<dbReference type="SUPFAM" id="SSF56935">
    <property type="entry name" value="Porins"/>
    <property type="match status" value="1"/>
</dbReference>
<accession>A0AA42CUW1</accession>
<protein>
    <recommendedName>
        <fullName evidence="4">Porin</fullName>
    </recommendedName>
</protein>
<dbReference type="RefSeq" id="WP_250935384.1">
    <property type="nucleotide sequence ID" value="NZ_JAMLJK010000001.1"/>
</dbReference>
<keyword evidence="3" id="KW-1185">Reference proteome</keyword>
<feature type="signal peptide" evidence="1">
    <location>
        <begin position="1"/>
        <end position="27"/>
    </location>
</feature>
<proteinExistence type="predicted"/>
<dbReference type="Proteomes" id="UP001165678">
    <property type="component" value="Unassembled WGS sequence"/>
</dbReference>
<dbReference type="EMBL" id="JAPIVE010000002">
    <property type="protein sequence ID" value="MCX2524376.1"/>
    <property type="molecule type" value="Genomic_DNA"/>
</dbReference>
<organism evidence="2 3">
    <name type="scientific">Larsenimonas rhizosphaerae</name>
    <dbReference type="NCBI Taxonomy" id="2944682"/>
    <lineage>
        <taxon>Bacteria</taxon>
        <taxon>Pseudomonadati</taxon>
        <taxon>Pseudomonadota</taxon>
        <taxon>Gammaproteobacteria</taxon>
        <taxon>Oceanospirillales</taxon>
        <taxon>Halomonadaceae</taxon>
        <taxon>Larsenimonas</taxon>
    </lineage>
</organism>
<comment type="caution">
    <text evidence="2">The sequence shown here is derived from an EMBL/GenBank/DDBJ whole genome shotgun (WGS) entry which is preliminary data.</text>
</comment>
<evidence type="ECO:0000313" key="2">
    <source>
        <dbReference type="EMBL" id="MCX2524376.1"/>
    </source>
</evidence>
<gene>
    <name evidence="2" type="ORF">OQ287_08985</name>
</gene>
<sequence>MSACVFCRWIKWPLGMMAFVGSSPVFAQSVADTLDTLQFHGFMSQALVISDHNDFFGPSSSKGGSLQFYELGLNASLRPSDNLLISAQVLSRRAGDDSAKPELDYGVIDYQVYSGNSTTLGIKIGRVKNPFGFYNETRDVPFTRTGILLPQSIYFDRTRTQSISGDGVAEYFEKRFTDSSIRFQVGWGLPQVDDNVKNTILPDALPGSIKAKNSLISQLSYEYGGGRFITAITYGKITAEYDSSSNGPGNGEFSYEPVILSAQYNSMLWSLTSEIAVRKREFSGIPDSRFNDSSTSGSWYLQYAYRFNNKWQGFLRYDALISDLSDMHGKEFASQGNGDDYSRYAFDNTLGLKWLVTPKFMLAAEYHNIEGTGWLYKPNENDNKKYWDLFLFQASYRF</sequence>
<feature type="chain" id="PRO_5041309576" description="Porin" evidence="1">
    <location>
        <begin position="28"/>
        <end position="398"/>
    </location>
</feature>
<reference evidence="2" key="1">
    <citation type="submission" date="2022-11" db="EMBL/GenBank/DDBJ databases">
        <title>Larsenimonas rhizosphaerae sp. nov., isolated from a tidal mudflat.</title>
        <authorList>
            <person name="Lee S.D."/>
            <person name="Kim I.S."/>
        </authorList>
    </citation>
    <scope>NUCLEOTIDE SEQUENCE</scope>
    <source>
        <strain evidence="2">GH2-1</strain>
    </source>
</reference>
<name>A0AA42CUW1_9GAMM</name>
<evidence type="ECO:0008006" key="4">
    <source>
        <dbReference type="Google" id="ProtNLM"/>
    </source>
</evidence>
<evidence type="ECO:0000256" key="1">
    <source>
        <dbReference type="SAM" id="SignalP"/>
    </source>
</evidence>
<dbReference type="AlphaFoldDB" id="A0AA42CUW1"/>